<dbReference type="GO" id="GO:0005886">
    <property type="term" value="C:plasma membrane"/>
    <property type="evidence" value="ECO:0007669"/>
    <property type="project" value="UniProtKB-SubCell"/>
</dbReference>
<feature type="region of interest" description="Disordered" evidence="9">
    <location>
        <begin position="255"/>
        <end position="279"/>
    </location>
</feature>
<feature type="transmembrane region" description="Helical" evidence="10">
    <location>
        <begin position="207"/>
        <end position="235"/>
    </location>
</feature>
<keyword evidence="12" id="KW-1185">Reference proteome</keyword>
<evidence type="ECO:0000256" key="7">
    <source>
        <dbReference type="ARBA" id="ARBA00022989"/>
    </source>
</evidence>
<evidence type="ECO:0000256" key="8">
    <source>
        <dbReference type="ARBA" id="ARBA00023136"/>
    </source>
</evidence>
<keyword evidence="3" id="KW-1003">Cell membrane</keyword>
<keyword evidence="5" id="KW-0598">Phosphotransferase system</keyword>
<feature type="transmembrane region" description="Helical" evidence="10">
    <location>
        <begin position="27"/>
        <end position="44"/>
    </location>
</feature>
<evidence type="ECO:0000256" key="3">
    <source>
        <dbReference type="ARBA" id="ARBA00022475"/>
    </source>
</evidence>
<gene>
    <name evidence="11" type="ORF">FD31_GL001628</name>
</gene>
<dbReference type="PANTHER" id="PTHR32502">
    <property type="entry name" value="N-ACETYLGALACTOSAMINE PERMEASE II COMPONENT-RELATED"/>
    <property type="match status" value="1"/>
</dbReference>
<keyword evidence="6 10" id="KW-0812">Transmembrane</keyword>
<feature type="compositionally biased region" description="Acidic residues" evidence="9">
    <location>
        <begin position="270"/>
        <end position="279"/>
    </location>
</feature>
<dbReference type="InterPro" id="IPR004700">
    <property type="entry name" value="PTS_IIC_man"/>
</dbReference>
<name>A0A0R1WB07_9LACO</name>
<evidence type="ECO:0000256" key="6">
    <source>
        <dbReference type="ARBA" id="ARBA00022692"/>
    </source>
</evidence>
<feature type="transmembrane region" description="Helical" evidence="10">
    <location>
        <begin position="136"/>
        <end position="156"/>
    </location>
</feature>
<evidence type="ECO:0000256" key="10">
    <source>
        <dbReference type="SAM" id="Phobius"/>
    </source>
</evidence>
<dbReference type="Proteomes" id="UP000051302">
    <property type="component" value="Unassembled WGS sequence"/>
</dbReference>
<dbReference type="PATRIC" id="fig|1423774.3.peg.1687"/>
<keyword evidence="8 10" id="KW-0472">Membrane</keyword>
<evidence type="ECO:0000256" key="9">
    <source>
        <dbReference type="SAM" id="MobiDB-lite"/>
    </source>
</evidence>
<dbReference type="InterPro" id="IPR050303">
    <property type="entry name" value="GatZ_KbaZ_carbometab"/>
</dbReference>
<keyword evidence="4" id="KW-0762">Sugar transport</keyword>
<accession>A0A0R1WB07</accession>
<proteinExistence type="predicted"/>
<dbReference type="PROSITE" id="PS51106">
    <property type="entry name" value="PTS_EIIC_TYPE_4"/>
    <property type="match status" value="1"/>
</dbReference>
<evidence type="ECO:0000256" key="2">
    <source>
        <dbReference type="ARBA" id="ARBA00022448"/>
    </source>
</evidence>
<organism evidence="11 12">
    <name type="scientific">Companilactobacillus nantensis DSM 16982</name>
    <dbReference type="NCBI Taxonomy" id="1423774"/>
    <lineage>
        <taxon>Bacteria</taxon>
        <taxon>Bacillati</taxon>
        <taxon>Bacillota</taxon>
        <taxon>Bacilli</taxon>
        <taxon>Lactobacillales</taxon>
        <taxon>Lactobacillaceae</taxon>
        <taxon>Companilactobacillus</taxon>
    </lineage>
</organism>
<dbReference type="AlphaFoldDB" id="A0A0R1WB07"/>
<evidence type="ECO:0000256" key="5">
    <source>
        <dbReference type="ARBA" id="ARBA00022683"/>
    </source>
</evidence>
<evidence type="ECO:0000313" key="11">
    <source>
        <dbReference type="EMBL" id="KRM14861.1"/>
    </source>
</evidence>
<evidence type="ECO:0008006" key="13">
    <source>
        <dbReference type="Google" id="ProtNLM"/>
    </source>
</evidence>
<comment type="caution">
    <text evidence="11">The sequence shown here is derived from an EMBL/GenBank/DDBJ whole genome shotgun (WGS) entry which is preliminary data.</text>
</comment>
<feature type="compositionally biased region" description="Low complexity" evidence="9">
    <location>
        <begin position="260"/>
        <end position="269"/>
    </location>
</feature>
<dbReference type="Pfam" id="PF03609">
    <property type="entry name" value="EII-Sor"/>
    <property type="match status" value="1"/>
</dbReference>
<evidence type="ECO:0000256" key="1">
    <source>
        <dbReference type="ARBA" id="ARBA00004651"/>
    </source>
</evidence>
<feature type="transmembrane region" description="Helical" evidence="10">
    <location>
        <begin position="176"/>
        <end position="195"/>
    </location>
</feature>
<reference evidence="11 12" key="1">
    <citation type="journal article" date="2015" name="Genome Announc.">
        <title>Expanding the biotechnology potential of lactobacilli through comparative genomics of 213 strains and associated genera.</title>
        <authorList>
            <person name="Sun Z."/>
            <person name="Harris H.M."/>
            <person name="McCann A."/>
            <person name="Guo C."/>
            <person name="Argimon S."/>
            <person name="Zhang W."/>
            <person name="Yang X."/>
            <person name="Jeffery I.B."/>
            <person name="Cooney J.C."/>
            <person name="Kagawa T.F."/>
            <person name="Liu W."/>
            <person name="Song Y."/>
            <person name="Salvetti E."/>
            <person name="Wrobel A."/>
            <person name="Rasinkangas P."/>
            <person name="Parkhill J."/>
            <person name="Rea M.C."/>
            <person name="O'Sullivan O."/>
            <person name="Ritari J."/>
            <person name="Douillard F.P."/>
            <person name="Paul Ross R."/>
            <person name="Yang R."/>
            <person name="Briner A.E."/>
            <person name="Felis G.E."/>
            <person name="de Vos W.M."/>
            <person name="Barrangou R."/>
            <person name="Klaenhammer T.R."/>
            <person name="Caufield P.W."/>
            <person name="Cui Y."/>
            <person name="Zhang H."/>
            <person name="O'Toole P.W."/>
        </authorList>
    </citation>
    <scope>NUCLEOTIDE SEQUENCE [LARGE SCALE GENOMIC DNA]</scope>
    <source>
        <strain evidence="11 12">DSM 16982</strain>
    </source>
</reference>
<dbReference type="RefSeq" id="WP_057892909.1">
    <property type="nucleotide sequence ID" value="NZ_AZFV01000030.1"/>
</dbReference>
<dbReference type="EMBL" id="AZFV01000030">
    <property type="protein sequence ID" value="KRM14861.1"/>
    <property type="molecule type" value="Genomic_DNA"/>
</dbReference>
<feature type="transmembrane region" description="Helical" evidence="10">
    <location>
        <begin position="92"/>
        <end position="115"/>
    </location>
</feature>
<feature type="transmembrane region" description="Helical" evidence="10">
    <location>
        <begin position="56"/>
        <end position="86"/>
    </location>
</feature>
<evidence type="ECO:0000256" key="4">
    <source>
        <dbReference type="ARBA" id="ARBA00022597"/>
    </source>
</evidence>
<evidence type="ECO:0000313" key="12">
    <source>
        <dbReference type="Proteomes" id="UP000051302"/>
    </source>
</evidence>
<dbReference type="GO" id="GO:0009401">
    <property type="term" value="P:phosphoenolpyruvate-dependent sugar phosphotransferase system"/>
    <property type="evidence" value="ECO:0007669"/>
    <property type="project" value="UniProtKB-KW"/>
</dbReference>
<keyword evidence="2" id="KW-0813">Transport</keyword>
<dbReference type="PANTHER" id="PTHR32502:SF8">
    <property type="entry name" value="N-ACETYLGALACTOSAMINE PERMEASE IIC COMPONENT 1"/>
    <property type="match status" value="1"/>
</dbReference>
<comment type="subcellular location">
    <subcellularLocation>
        <location evidence="1">Cell membrane</location>
        <topology evidence="1">Multi-pass membrane protein</topology>
    </subcellularLocation>
</comment>
<keyword evidence="7 10" id="KW-1133">Transmembrane helix</keyword>
<dbReference type="STRING" id="1423774.FD31_GL001628"/>
<sequence length="279" mass="30137">MYKEAFLAALTVFICYGGNWLFGQSMIERPLVVGCIAGLIFGDMRTGIIMGASLEAIFMGAVDIGGALSAEPVTATVLATTFSIVLNVNDKAALALAVPIGVLAAFISMFMKNVVMNLFAPLVDKYAKENNPRAIAIMHYSMWFINYFIFSLITFFSVLKGAKPVQQLVNSIPDNLMAGLAATGGLLPAVGFAILMRMLWSKQLAPYFFLGFVLVAYLELPSVAVAVLGIILVLVTSFKDKQLLDIENKQKELEMRPTVSASGAAAGSESEQEEEDFFS</sequence>
<protein>
    <recommendedName>
        <fullName evidence="13">PTS system sorbose-specific iic component</fullName>
    </recommendedName>
</protein>